<reference evidence="2 3" key="1">
    <citation type="submission" date="2020-08" db="EMBL/GenBank/DDBJ databases">
        <title>Stenotrophomonas tumulicola JCM 30961.</title>
        <authorList>
            <person name="Deng Y."/>
        </authorList>
    </citation>
    <scope>NUCLEOTIDE SEQUENCE [LARGE SCALE GENOMIC DNA]</scope>
    <source>
        <strain evidence="2 3">JCM 30961</strain>
    </source>
</reference>
<accession>A0A7W3FP93</accession>
<dbReference type="Proteomes" id="UP000547058">
    <property type="component" value="Unassembled WGS sequence"/>
</dbReference>
<name>A0A7W3FP93_9GAMM</name>
<dbReference type="AlphaFoldDB" id="A0A7W3FP93"/>
<proteinExistence type="predicted"/>
<keyword evidence="3" id="KW-1185">Reference proteome</keyword>
<evidence type="ECO:0000313" key="3">
    <source>
        <dbReference type="Proteomes" id="UP000547058"/>
    </source>
</evidence>
<dbReference type="RefSeq" id="WP_182340494.1">
    <property type="nucleotide sequence ID" value="NZ_JACGXS010000010.1"/>
</dbReference>
<protein>
    <submittedName>
        <fullName evidence="2">Uncharacterized protein</fullName>
    </submittedName>
</protein>
<comment type="caution">
    <text evidence="2">The sequence shown here is derived from an EMBL/GenBank/DDBJ whole genome shotgun (WGS) entry which is preliminary data.</text>
</comment>
<organism evidence="2 3">
    <name type="scientific">Stenotrophomonas tumulicola</name>
    <dbReference type="NCBI Taxonomy" id="1685415"/>
    <lineage>
        <taxon>Bacteria</taxon>
        <taxon>Pseudomonadati</taxon>
        <taxon>Pseudomonadota</taxon>
        <taxon>Gammaproteobacteria</taxon>
        <taxon>Lysobacterales</taxon>
        <taxon>Lysobacteraceae</taxon>
        <taxon>Stenotrophomonas</taxon>
    </lineage>
</organism>
<gene>
    <name evidence="2" type="ORF">H4O11_15655</name>
</gene>
<sequence length="129" mass="13544">MPDHFLSGPRLHALLGDAMHDLPPGFTEKLERMLEENGTPLPATSRVVHLSSARKGKPEQVAAPAGSGGAHATGSLVWLAAVLGAMRNVRQEQRDGGVPWDVAEQMVDGLLMASQVLAAEAQDALPGAH</sequence>
<dbReference type="EMBL" id="JACGXS010000010">
    <property type="protein sequence ID" value="MBA8683233.1"/>
    <property type="molecule type" value="Genomic_DNA"/>
</dbReference>
<evidence type="ECO:0000256" key="1">
    <source>
        <dbReference type="SAM" id="MobiDB-lite"/>
    </source>
</evidence>
<feature type="region of interest" description="Disordered" evidence="1">
    <location>
        <begin position="50"/>
        <end position="71"/>
    </location>
</feature>
<evidence type="ECO:0000313" key="2">
    <source>
        <dbReference type="EMBL" id="MBA8683233.1"/>
    </source>
</evidence>